<accession>M2Z708</accession>
<evidence type="ECO:0000313" key="1">
    <source>
        <dbReference type="EMBL" id="EME63047.1"/>
    </source>
</evidence>
<dbReference type="AlphaFoldDB" id="M2Z708"/>
<protein>
    <recommendedName>
        <fullName evidence="3">DUF559 domain-containing protein</fullName>
    </recommendedName>
</protein>
<reference evidence="1 2" key="1">
    <citation type="journal article" date="2013" name="Genome Announc.">
        <title>Draft Genome Sequence of Rhodococcus ruber Strain BKS 20-38.</title>
        <authorList>
            <person name="Bala M."/>
            <person name="Kumar S."/>
            <person name="Raghava G.P."/>
            <person name="Mayilraj S."/>
        </authorList>
    </citation>
    <scope>NUCLEOTIDE SEQUENCE [LARGE SCALE GENOMIC DNA]</scope>
    <source>
        <strain evidence="1 2">BKS 20-38</strain>
    </source>
</reference>
<sequence>MIMGGMRRGTWGDDVEQLVGLSVNGIIRTSTLLGCGMSSSTISGRCRKGGPWQRILPGVVALHSGPLTQLHRQTAAQMYGGDEAVISGHAALGVHGYTPSATKSDILLLIPQNRHRRNFSFVTVERSWRVPEPVRKGTLRIAPVARSLLDAGRRTSRTDDCRALFAAALQRGDVTVDHLARELADGSSRGTAVPRKVIQELVDDAHSVAEIEAQKLYSTSGLPAMVHNRDVEDSNGTWIARPDGWLDAVALAWEIDSFAHHLSARDHEATMRRRAVMQRHGIIVVTHLPRQIRHEPAVVLADLAAAYQQGLERPRPDVRLR</sequence>
<keyword evidence="2" id="KW-1185">Reference proteome</keyword>
<dbReference type="EMBL" id="AOEX01000047">
    <property type="protein sequence ID" value="EME63047.1"/>
    <property type="molecule type" value="Genomic_DNA"/>
</dbReference>
<comment type="caution">
    <text evidence="1">The sequence shown here is derived from an EMBL/GenBank/DDBJ whole genome shotgun (WGS) entry which is preliminary data.</text>
</comment>
<organism evidence="1 2">
    <name type="scientific">Rhodococcus ruber BKS 20-38</name>
    <dbReference type="NCBI Taxonomy" id="1278076"/>
    <lineage>
        <taxon>Bacteria</taxon>
        <taxon>Bacillati</taxon>
        <taxon>Actinomycetota</taxon>
        <taxon>Actinomycetes</taxon>
        <taxon>Mycobacteriales</taxon>
        <taxon>Nocardiaceae</taxon>
        <taxon>Rhodococcus</taxon>
    </lineage>
</organism>
<name>M2Z708_9NOCA</name>
<evidence type="ECO:0000313" key="2">
    <source>
        <dbReference type="Proteomes" id="UP000011731"/>
    </source>
</evidence>
<proteinExistence type="predicted"/>
<dbReference type="PATRIC" id="fig|1278076.4.peg.3174"/>
<dbReference type="Proteomes" id="UP000011731">
    <property type="component" value="Unassembled WGS sequence"/>
</dbReference>
<gene>
    <name evidence="1" type="ORF">G352_15350</name>
</gene>
<evidence type="ECO:0008006" key="3">
    <source>
        <dbReference type="Google" id="ProtNLM"/>
    </source>
</evidence>